<evidence type="ECO:0000256" key="1">
    <source>
        <dbReference type="SAM" id="MobiDB-lite"/>
    </source>
</evidence>
<dbReference type="RefSeq" id="WP_396679798.1">
    <property type="nucleotide sequence ID" value="NZ_JBIRPU010000008.1"/>
</dbReference>
<dbReference type="GO" id="GO:0008168">
    <property type="term" value="F:methyltransferase activity"/>
    <property type="evidence" value="ECO:0007669"/>
    <property type="project" value="UniProtKB-KW"/>
</dbReference>
<dbReference type="GO" id="GO:0032259">
    <property type="term" value="P:methylation"/>
    <property type="evidence" value="ECO:0007669"/>
    <property type="project" value="UniProtKB-KW"/>
</dbReference>
<dbReference type="InterPro" id="IPR029063">
    <property type="entry name" value="SAM-dependent_MTases_sf"/>
</dbReference>
<name>A0ABW7SJR7_9ACTN</name>
<gene>
    <name evidence="3" type="ORF">ACH4OY_14780</name>
</gene>
<accession>A0ABW7SJR7</accession>
<protein>
    <submittedName>
        <fullName evidence="3">Class I SAM-dependent methyltransferase</fullName>
    </submittedName>
</protein>
<keyword evidence="4" id="KW-1185">Reference proteome</keyword>
<dbReference type="Gene3D" id="3.40.50.150">
    <property type="entry name" value="Vaccinia Virus protein VP39"/>
    <property type="match status" value="1"/>
</dbReference>
<comment type="caution">
    <text evidence="3">The sequence shown here is derived from an EMBL/GenBank/DDBJ whole genome shotgun (WGS) entry which is preliminary data.</text>
</comment>
<reference evidence="3 4" key="1">
    <citation type="submission" date="2024-10" db="EMBL/GenBank/DDBJ databases">
        <title>The Natural Products Discovery Center: Release of the First 8490 Sequenced Strains for Exploring Actinobacteria Biosynthetic Diversity.</title>
        <authorList>
            <person name="Kalkreuter E."/>
            <person name="Kautsar S.A."/>
            <person name="Yang D."/>
            <person name="Bader C.D."/>
            <person name="Teijaro C.N."/>
            <person name="Fluegel L."/>
            <person name="Davis C.M."/>
            <person name="Simpson J.R."/>
            <person name="Lauterbach L."/>
            <person name="Steele A.D."/>
            <person name="Gui C."/>
            <person name="Meng S."/>
            <person name="Li G."/>
            <person name="Viehrig K."/>
            <person name="Ye F."/>
            <person name="Su P."/>
            <person name="Kiefer A.F."/>
            <person name="Nichols A."/>
            <person name="Cepeda A.J."/>
            <person name="Yan W."/>
            <person name="Fan B."/>
            <person name="Jiang Y."/>
            <person name="Adhikari A."/>
            <person name="Zheng C.-J."/>
            <person name="Schuster L."/>
            <person name="Cowan T.M."/>
            <person name="Smanski M.J."/>
            <person name="Chevrette M.G."/>
            <person name="De Carvalho L.P.S."/>
            <person name="Shen B."/>
        </authorList>
    </citation>
    <scope>NUCLEOTIDE SEQUENCE [LARGE SCALE GENOMIC DNA]</scope>
    <source>
        <strain evidence="3 4">NPDC021253</strain>
    </source>
</reference>
<proteinExistence type="predicted"/>
<dbReference type="InterPro" id="IPR013217">
    <property type="entry name" value="Methyltransf_12"/>
</dbReference>
<dbReference type="Pfam" id="PF08242">
    <property type="entry name" value="Methyltransf_12"/>
    <property type="match status" value="1"/>
</dbReference>
<sequence>MTIDPYAFAAGYYDLFRARPGSWPPVGFFADLAPVGGQALEIGPGTGRITLAVAERTAGVHCLERSATMRAVLLAKLVARPDLRDRITILDGAAPDFDLARKFDYVYFAGVLEHIPPQARPALFRTVAAHLAPGGVLAMDMVLDLPVADEREQRRSTAQVGECRYDLSVETRPRGPELATLRQVYRTYHQNRLVATETMERDHHYHRRAAVLRDLATAGLVAIGGSVQHAPADQSTPDNPGTLVAQLAPVSASGTASGSATLNPAASGAESQR</sequence>
<dbReference type="EMBL" id="JBIRPU010000008">
    <property type="protein sequence ID" value="MFI0793935.1"/>
    <property type="molecule type" value="Genomic_DNA"/>
</dbReference>
<feature type="compositionally biased region" description="Low complexity" evidence="1">
    <location>
        <begin position="251"/>
        <end position="261"/>
    </location>
</feature>
<keyword evidence="3" id="KW-0489">Methyltransferase</keyword>
<dbReference type="SUPFAM" id="SSF53335">
    <property type="entry name" value="S-adenosyl-L-methionine-dependent methyltransferases"/>
    <property type="match status" value="1"/>
</dbReference>
<evidence type="ECO:0000259" key="2">
    <source>
        <dbReference type="Pfam" id="PF08242"/>
    </source>
</evidence>
<evidence type="ECO:0000313" key="3">
    <source>
        <dbReference type="EMBL" id="MFI0793935.1"/>
    </source>
</evidence>
<dbReference type="CDD" id="cd02440">
    <property type="entry name" value="AdoMet_MTases"/>
    <property type="match status" value="1"/>
</dbReference>
<dbReference type="Proteomes" id="UP001611075">
    <property type="component" value="Unassembled WGS sequence"/>
</dbReference>
<evidence type="ECO:0000313" key="4">
    <source>
        <dbReference type="Proteomes" id="UP001611075"/>
    </source>
</evidence>
<keyword evidence="3" id="KW-0808">Transferase</keyword>
<organism evidence="3 4">
    <name type="scientific">Micromonospora rubida</name>
    <dbReference type="NCBI Taxonomy" id="2697657"/>
    <lineage>
        <taxon>Bacteria</taxon>
        <taxon>Bacillati</taxon>
        <taxon>Actinomycetota</taxon>
        <taxon>Actinomycetes</taxon>
        <taxon>Micromonosporales</taxon>
        <taxon>Micromonosporaceae</taxon>
        <taxon>Micromonospora</taxon>
    </lineage>
</organism>
<feature type="domain" description="Methyltransferase type 12" evidence="2">
    <location>
        <begin position="40"/>
        <end position="137"/>
    </location>
</feature>
<feature type="region of interest" description="Disordered" evidence="1">
    <location>
        <begin position="251"/>
        <end position="273"/>
    </location>
</feature>